<accession>A0A6C0HY81</accession>
<evidence type="ECO:0000313" key="2">
    <source>
        <dbReference type="EMBL" id="QHT85075.1"/>
    </source>
</evidence>
<reference evidence="2" key="1">
    <citation type="journal article" date="2020" name="Nature">
        <title>Giant virus diversity and host interactions through global metagenomics.</title>
        <authorList>
            <person name="Schulz F."/>
            <person name="Roux S."/>
            <person name="Paez-Espino D."/>
            <person name="Jungbluth S."/>
            <person name="Walsh D.A."/>
            <person name="Denef V.J."/>
            <person name="McMahon K.D."/>
            <person name="Konstantinidis K.T."/>
            <person name="Eloe-Fadrosh E.A."/>
            <person name="Kyrpides N.C."/>
            <person name="Woyke T."/>
        </authorList>
    </citation>
    <scope>NUCLEOTIDE SEQUENCE</scope>
    <source>
        <strain evidence="2">GVMAG-M-3300023184-178</strain>
    </source>
</reference>
<name>A0A6C0HY81_9ZZZZ</name>
<evidence type="ECO:0000256" key="1">
    <source>
        <dbReference type="SAM" id="Coils"/>
    </source>
</evidence>
<proteinExistence type="predicted"/>
<organism evidence="2">
    <name type="scientific">viral metagenome</name>
    <dbReference type="NCBI Taxonomy" id="1070528"/>
    <lineage>
        <taxon>unclassified sequences</taxon>
        <taxon>metagenomes</taxon>
        <taxon>organismal metagenomes</taxon>
    </lineage>
</organism>
<feature type="coiled-coil region" evidence="1">
    <location>
        <begin position="12"/>
        <end position="67"/>
    </location>
</feature>
<dbReference type="AlphaFoldDB" id="A0A6C0HY81"/>
<protein>
    <submittedName>
        <fullName evidence="2">Uncharacterized protein</fullName>
    </submittedName>
</protein>
<keyword evidence="1" id="KW-0175">Coiled coil</keyword>
<sequence>MSRGVDRIISERQKALLQIETMKLELQTSNEELEFAKEDLKTTKQKLRLVTERLNKSNDELKKIKEIHIVAIEDIKKTNDMVTLLSSSLKKYKETETAYMNEFKKNKEDKKMLLKEIHEIMNENNNFADVLRDAKQTISDLRCELIYQKDNESMLQDPMYQLLKFCRSSYADIHKLKDEQSHLDLPTTLVNLEKEIRQMKQIVASPNNNWDKTWNNKTLDEMYDARDKLVHKLSQFVVKRKLKVLKEDEREIASSWDKVITQDFESAKKLLVEDPTEKVNQEWAKYYEKRMLKHRIKIEIYELENSIVDLRPEEKTDQLTFEYKRQEWQNKMKEFTRLNSCSLVTYSPSAELQALLPDEAEIKILD</sequence>
<dbReference type="EMBL" id="MN740031">
    <property type="protein sequence ID" value="QHT85075.1"/>
    <property type="molecule type" value="Genomic_DNA"/>
</dbReference>